<evidence type="ECO:0000256" key="6">
    <source>
        <dbReference type="ARBA" id="ARBA00022989"/>
    </source>
</evidence>
<feature type="transmembrane region" description="Helical" evidence="12">
    <location>
        <begin position="626"/>
        <end position="652"/>
    </location>
</feature>
<evidence type="ECO:0000256" key="5">
    <source>
        <dbReference type="ARBA" id="ARBA00022882"/>
    </source>
</evidence>
<dbReference type="PANTHER" id="PTHR10037">
    <property type="entry name" value="VOLTAGE-GATED CATION CHANNEL CALCIUM AND SODIUM"/>
    <property type="match status" value="1"/>
</dbReference>
<comment type="subcellular location">
    <subcellularLocation>
        <location evidence="1">Membrane</location>
        <topology evidence="1">Multi-pass membrane protein</topology>
    </subcellularLocation>
</comment>
<keyword evidence="15" id="KW-1185">Reference proteome</keyword>
<evidence type="ECO:0000256" key="11">
    <source>
        <dbReference type="SAM" id="MobiDB-lite"/>
    </source>
</evidence>
<feature type="region of interest" description="Disordered" evidence="11">
    <location>
        <begin position="1830"/>
        <end position="1885"/>
    </location>
</feature>
<feature type="transmembrane region" description="Helical" evidence="12">
    <location>
        <begin position="1452"/>
        <end position="1480"/>
    </location>
</feature>
<dbReference type="SUPFAM" id="SSF81324">
    <property type="entry name" value="Voltage-gated potassium channels"/>
    <property type="match status" value="4"/>
</dbReference>
<evidence type="ECO:0000256" key="8">
    <source>
        <dbReference type="ARBA" id="ARBA00023136"/>
    </source>
</evidence>
<feature type="region of interest" description="Disordered" evidence="11">
    <location>
        <begin position="1734"/>
        <end position="1772"/>
    </location>
</feature>
<feature type="transmembrane region" description="Helical" evidence="12">
    <location>
        <begin position="1243"/>
        <end position="1265"/>
    </location>
</feature>
<feature type="transmembrane region" description="Helical" evidence="12">
    <location>
        <begin position="432"/>
        <end position="456"/>
    </location>
</feature>
<dbReference type="OrthoDB" id="416585at2759"/>
<feature type="region of interest" description="Disordered" evidence="11">
    <location>
        <begin position="313"/>
        <end position="370"/>
    </location>
</feature>
<feature type="transmembrane region" description="Helical" evidence="12">
    <location>
        <begin position="105"/>
        <end position="125"/>
    </location>
</feature>
<evidence type="ECO:0000256" key="12">
    <source>
        <dbReference type="SAM" id="Phobius"/>
    </source>
</evidence>
<dbReference type="InterPro" id="IPR043203">
    <property type="entry name" value="VGCC_Ca_Na"/>
</dbReference>
<evidence type="ECO:0000313" key="15">
    <source>
        <dbReference type="Proteomes" id="UP000037460"/>
    </source>
</evidence>
<dbReference type="Gene3D" id="1.20.120.350">
    <property type="entry name" value="Voltage-gated potassium channels. Chain C"/>
    <property type="match status" value="4"/>
</dbReference>
<dbReference type="Proteomes" id="UP000037460">
    <property type="component" value="Unassembled WGS sequence"/>
</dbReference>
<evidence type="ECO:0000256" key="3">
    <source>
        <dbReference type="ARBA" id="ARBA00022692"/>
    </source>
</evidence>
<keyword evidence="4" id="KW-0677">Repeat</keyword>
<accession>A0A0M0JLV0</accession>
<keyword evidence="6 12" id="KW-1133">Transmembrane helix</keyword>
<dbReference type="InterPro" id="IPR027359">
    <property type="entry name" value="Volt_channel_dom_sf"/>
</dbReference>
<dbReference type="Gene3D" id="1.10.287.70">
    <property type="match status" value="4"/>
</dbReference>
<feature type="transmembrane region" description="Helical" evidence="12">
    <location>
        <begin position="1062"/>
        <end position="1082"/>
    </location>
</feature>
<feature type="transmembrane region" description="Helical" evidence="12">
    <location>
        <begin position="964"/>
        <end position="986"/>
    </location>
</feature>
<feature type="domain" description="Ion transport" evidence="13">
    <location>
        <begin position="1328"/>
        <end position="1578"/>
    </location>
</feature>
<feature type="transmembrane region" description="Helical" evidence="12">
    <location>
        <begin position="687"/>
        <end position="710"/>
    </location>
</feature>
<evidence type="ECO:0000256" key="9">
    <source>
        <dbReference type="ARBA" id="ARBA00023180"/>
    </source>
</evidence>
<evidence type="ECO:0000256" key="1">
    <source>
        <dbReference type="ARBA" id="ARBA00004141"/>
    </source>
</evidence>
<feature type="domain" description="Ion transport" evidence="13">
    <location>
        <begin position="928"/>
        <end position="1275"/>
    </location>
</feature>
<evidence type="ECO:0000256" key="4">
    <source>
        <dbReference type="ARBA" id="ARBA00022737"/>
    </source>
</evidence>
<feature type="transmembrane region" description="Helical" evidence="12">
    <location>
        <begin position="773"/>
        <end position="797"/>
    </location>
</feature>
<protein>
    <submittedName>
        <fullName evidence="14">Sodium channel protein type 9 subunit alpha</fullName>
    </submittedName>
</protein>
<evidence type="ECO:0000256" key="7">
    <source>
        <dbReference type="ARBA" id="ARBA00023065"/>
    </source>
</evidence>
<evidence type="ECO:0000256" key="2">
    <source>
        <dbReference type="ARBA" id="ARBA00022448"/>
    </source>
</evidence>
<dbReference type="GO" id="GO:0001518">
    <property type="term" value="C:voltage-gated sodium channel complex"/>
    <property type="evidence" value="ECO:0007669"/>
    <property type="project" value="TreeGrafter"/>
</dbReference>
<keyword evidence="7" id="KW-0406">Ion transport</keyword>
<keyword evidence="8 12" id="KW-0472">Membrane</keyword>
<feature type="compositionally biased region" description="Polar residues" evidence="11">
    <location>
        <begin position="1830"/>
        <end position="1857"/>
    </location>
</feature>
<dbReference type="FunFam" id="1.20.120.350:FF:000009">
    <property type="entry name" value="Voltage-dependent T-type calcium channel subunit alpha"/>
    <property type="match status" value="1"/>
</dbReference>
<dbReference type="EMBL" id="JWZX01002740">
    <property type="protein sequence ID" value="KOO27253.1"/>
    <property type="molecule type" value="Genomic_DNA"/>
</dbReference>
<feature type="domain" description="Ion transport" evidence="13">
    <location>
        <begin position="64"/>
        <end position="464"/>
    </location>
</feature>
<evidence type="ECO:0000313" key="14">
    <source>
        <dbReference type="EMBL" id="KOO27253.1"/>
    </source>
</evidence>
<feature type="transmembrane region" description="Helical" evidence="12">
    <location>
        <begin position="933"/>
        <end position="952"/>
    </location>
</feature>
<keyword evidence="2" id="KW-0813">Transport</keyword>
<dbReference type="Pfam" id="PF00520">
    <property type="entry name" value="Ion_trans"/>
    <property type="match status" value="4"/>
</dbReference>
<dbReference type="PANTHER" id="PTHR10037:SF62">
    <property type="entry name" value="SODIUM CHANNEL PROTEIN 60E"/>
    <property type="match status" value="1"/>
</dbReference>
<comment type="caution">
    <text evidence="14">The sequence shown here is derived from an EMBL/GenBank/DDBJ whole genome shotgun (WGS) entry which is preliminary data.</text>
</comment>
<feature type="transmembrane region" description="Helical" evidence="12">
    <location>
        <begin position="742"/>
        <end position="761"/>
    </location>
</feature>
<feature type="compositionally biased region" description="Gly residues" evidence="11">
    <location>
        <begin position="355"/>
        <end position="365"/>
    </location>
</feature>
<feature type="transmembrane region" description="Helical" evidence="12">
    <location>
        <begin position="590"/>
        <end position="614"/>
    </location>
</feature>
<reference evidence="15" key="1">
    <citation type="journal article" date="2015" name="PLoS Genet.">
        <title>Genome Sequence and Transcriptome Analyses of Chrysochromulina tobin: Metabolic Tools for Enhanced Algal Fitness in the Prominent Order Prymnesiales (Haptophyceae).</title>
        <authorList>
            <person name="Hovde B.T."/>
            <person name="Deodato C.R."/>
            <person name="Hunsperger H.M."/>
            <person name="Ryken S.A."/>
            <person name="Yost W."/>
            <person name="Jha R.K."/>
            <person name="Patterson J."/>
            <person name="Monnat R.J. Jr."/>
            <person name="Barlow S.B."/>
            <person name="Starkenburg S.R."/>
            <person name="Cattolico R.A."/>
        </authorList>
    </citation>
    <scope>NUCLEOTIDE SEQUENCE</scope>
    <source>
        <strain evidence="15">CCMP291</strain>
    </source>
</reference>
<keyword evidence="10 14" id="KW-0407">Ion channel</keyword>
<keyword evidence="5" id="KW-0851">Voltage-gated channel</keyword>
<feature type="transmembrane region" description="Helical" evidence="12">
    <location>
        <begin position="196"/>
        <end position="215"/>
    </location>
</feature>
<keyword evidence="3 12" id="KW-0812">Transmembrane</keyword>
<feature type="compositionally biased region" description="Basic and acidic residues" evidence="11">
    <location>
        <begin position="328"/>
        <end position="350"/>
    </location>
</feature>
<feature type="transmembrane region" description="Helical" evidence="12">
    <location>
        <begin position="998"/>
        <end position="1018"/>
    </location>
</feature>
<dbReference type="GO" id="GO:0005248">
    <property type="term" value="F:voltage-gated sodium channel activity"/>
    <property type="evidence" value="ECO:0007669"/>
    <property type="project" value="TreeGrafter"/>
</dbReference>
<name>A0A0M0JLV0_9EUKA</name>
<sequence>MSTEEEDDFRVVELPVLPGLEGLDTNPPAKKIVGPSGKEYHGHSLCCLRISTQPRKWCIQTIESRWFDPIILLTILTNCTTMAWQSPLDPAGTDKAALIDVMEWCYLYIFTFELVSKIISYSFLFQEGAYLRDPWCQLDFVVVSLAWLPILFPSMGNYSIFRAVRALRPLRALKRVPGMPQMIAALMSAFPKLANVLALCAFIFLVFGIVGMELFKGALHYRCAEEGFVETFGHPARRLDEFTPLTLGLLTLSAREAHDGALAGSGAAGSNATLVAAAGTAAAYALTNASDGLAVTSWEDWMGWMGPWPVGERRKLKGGGASGGGSSDTHDQSEWDSEKACKPEPPEERRRRLKGGGANAAGDGGGEQEELGHWAGECQASQTCSYFDTNANFGLMGFDNIWMAFMLILQCTTFDTWTDAMYALMNSFSTGVCLYFILAAMLCGIFVVQLFLAVIFDEFLKAQELDRVKEEMLRKQAEGQARLRAKRLAAEAAAAGLSPPPSPPAPLDVESNALLDKGMEMSDEVEVVEPRGCCDCTPEPNTWRAALGKVAVSDTLGNISTGLVLYNLYLMCCPYWGMSAEYEADLEEKSTYVSLLFIFEMILKLFGLGCSGYWSDGWNQLDGTIVSLSILEMSITILLADTGVNLSFLRILRMLRILRILRLMKSWKGLYKIIVCFGKAAPQMGNILVLMFLGLLIFALLGMQLFAGIYNADTGYCSMEDVIGGQCDDDSLEPQPRFHFDYFFPSMLTCFVMMTGGWVDPAGTAYKIAGPTAVVYMVSVVLVGLMVILNLFIAILLNAFAEPEEEAVTEEKDEVALEVKGAPYAATAIVGSSPEPVMKTTARDVIAFAEDGSGADDRSNRALRTRAAIERAEYVMAQSEREALANEYSSDYVKPELPRVRWPHDYSMLLFSPGNGLRRSCHKLLADPLFDQVITTAIIVSSICLALDVPRLDQDGALAHTLHFLDYVWLALFFSEMMTKIIAFGFMCTEDSYVSSPWNLLDLVIVTVSILVALAEFFPMFAGLKMLRILRVLRPLRLLARNPGMKLVIVSLFKSMPAVGNVFGVVLALQLVFAILGMQIFMGQLSSCTDASILYEADCHPPPPVAEDAVARRLSPQLLSSPMAPGGASSLEAMSVPAAAAFSAAAASVHQAIAPWWTHGARGYSLSSERRRRLKGGGSEGSGSGVVAWVNPPLGSFDSFGSAMLLLFIMSTGDGWDALMFSLMDSSPPGEAPIRNDFSVKAFFAIAWMFVGSFFAINLFVGVVVDNFNRLKQEAEEEGGEGGSATMTPEQAQWVETMKGKTNQKPAPAPIPPENCVRRFFYRIVTSSAFDSFIIGVIIANVGMMAYDYWGIEQNEEDFTFYSTSMMYFSYIYYTEFTFKIIGLGPYTYFGDNWCRFDFTLVCTSLLDQFAAELLEQFLPIPPMVLRVLRVLRILRILRLLKGPGAKQVRDLIMTLVLSFPSLINVGGVLGLVVFMYAVLGVNLFTYVAKQDNLTENRNFMTLSSSMLLLFQCLTGDNWSGMMIDSMVSAGTGKCSDEEGNCGMPLGGLLFFVSFMLIAAFVVLNLVVAVILENFSSLGNMRPDLVSKDDIETFKEAWAEFDPDSTLKVPAKVLPDLVLSIPPPMGIKGVPGGRMAARRICLGLETRTTVAGTAVTKKLKQDVNGDVAFNDVLDALVLASYKSKEVEIDSVMGSSEEGEGELHVSAGNDVAMQFALEAIGDRIHNMLARARARIEARGGKKAKKGSGKKAGGGPGIHPKRSPPGKPPPGGAMAAVVTAAVKASKARNATPPASGLPDVVVDVDVPAEAESANGGVFAAFGDFFSSRFKSTPRSARSAQQPAPETTLFQPADATTWNPSAGVAPTQVWNPPPPPGAGGGDMRHVST</sequence>
<dbReference type="InterPro" id="IPR005821">
    <property type="entry name" value="Ion_trans_dom"/>
</dbReference>
<feature type="transmembrane region" description="Helical" evidence="12">
    <location>
        <begin position="140"/>
        <end position="160"/>
    </location>
</feature>
<feature type="transmembrane region" description="Helical" evidence="12">
    <location>
        <begin position="1328"/>
        <end position="1347"/>
    </location>
</feature>
<feature type="domain" description="Ion transport" evidence="13">
    <location>
        <begin position="559"/>
        <end position="805"/>
    </location>
</feature>
<organism evidence="14 15">
    <name type="scientific">Chrysochromulina tobinii</name>
    <dbReference type="NCBI Taxonomy" id="1460289"/>
    <lineage>
        <taxon>Eukaryota</taxon>
        <taxon>Haptista</taxon>
        <taxon>Haptophyta</taxon>
        <taxon>Prymnesiophyceae</taxon>
        <taxon>Prymnesiales</taxon>
        <taxon>Chrysochromulinaceae</taxon>
        <taxon>Chrysochromulina</taxon>
    </lineage>
</organism>
<feature type="transmembrane region" description="Helical" evidence="12">
    <location>
        <begin position="1549"/>
        <end position="1572"/>
    </location>
</feature>
<evidence type="ECO:0000256" key="10">
    <source>
        <dbReference type="ARBA" id="ARBA00023303"/>
    </source>
</evidence>
<proteinExistence type="predicted"/>
<gene>
    <name evidence="14" type="ORF">Ctob_007037</name>
</gene>
<evidence type="ECO:0000259" key="13">
    <source>
        <dbReference type="Pfam" id="PF00520"/>
    </source>
</evidence>
<keyword evidence="9" id="KW-0325">Glycoprotein</keyword>
<feature type="transmembrane region" description="Helical" evidence="12">
    <location>
        <begin position="559"/>
        <end position="578"/>
    </location>
</feature>
<dbReference type="Gene3D" id="1.10.238.10">
    <property type="entry name" value="EF-hand"/>
    <property type="match status" value="1"/>
</dbReference>